<comment type="caution">
    <text evidence="8">The sequence shown here is derived from an EMBL/GenBank/DDBJ whole genome shotgun (WGS) entry which is preliminary data.</text>
</comment>
<keyword evidence="4" id="KW-0769">Symport</keyword>
<protein>
    <submittedName>
        <fullName evidence="8">Divalent metal cation transporter</fullName>
    </submittedName>
</protein>
<keyword evidence="2" id="KW-0813">Transport</keyword>
<dbReference type="InterPro" id="IPR001046">
    <property type="entry name" value="NRAMP_fam"/>
</dbReference>
<keyword evidence="5 7" id="KW-1133">Transmembrane helix</keyword>
<dbReference type="EMBL" id="JAVRHX010000003">
    <property type="protein sequence ID" value="MDT0595502.1"/>
    <property type="molecule type" value="Genomic_DNA"/>
</dbReference>
<feature type="transmembrane region" description="Helical" evidence="7">
    <location>
        <begin position="32"/>
        <end position="48"/>
    </location>
</feature>
<evidence type="ECO:0000256" key="1">
    <source>
        <dbReference type="ARBA" id="ARBA00004141"/>
    </source>
</evidence>
<evidence type="ECO:0000256" key="3">
    <source>
        <dbReference type="ARBA" id="ARBA00022692"/>
    </source>
</evidence>
<feature type="transmembrane region" description="Helical" evidence="7">
    <location>
        <begin position="115"/>
        <end position="135"/>
    </location>
</feature>
<dbReference type="PANTHER" id="PTHR11706:SF33">
    <property type="entry name" value="NATURAL RESISTANCE-ASSOCIATED MACROPHAGE PROTEIN 2"/>
    <property type="match status" value="1"/>
</dbReference>
<feature type="transmembrane region" description="Helical" evidence="7">
    <location>
        <begin position="182"/>
        <end position="203"/>
    </location>
</feature>
<sequence>MRAGIRGLIIAAAFVGPGTVTTATLVGANTGYALVWLLVFAIVATYILQEMASRLGTISGKGLSEAIMYAVNNTLAKWILGALIVAAIGVGNAAYEGGNITGAALGLSENFGGSLNYWALGLGLTAFLLILTGHYKLVEKCLIALVLLMSIVFVALMIMVGINSKLLMQGVLLHQPIMNNTTLALAIIGTTIVPYNLFLHAGLSAQDANSSITQREMSQQKSQLFASIGLGGLVTFAILSSSVTAFFISQIDVDRSNIASQFAPILGDNAQLFFGLGLFAAGLTSAITAPLAAAYAICGLFSWTPNLSDIRFKLTALLIVITGTLVATLSIQPITLILLAQTANALLLPISAILLLWVCNKAGLLGDYTNSWLQNVLGAAVVCLVLLLAAVKLIA</sequence>
<evidence type="ECO:0000256" key="2">
    <source>
        <dbReference type="ARBA" id="ARBA00022448"/>
    </source>
</evidence>
<feature type="transmembrane region" description="Helical" evidence="7">
    <location>
        <begin position="376"/>
        <end position="394"/>
    </location>
</feature>
<evidence type="ECO:0000256" key="4">
    <source>
        <dbReference type="ARBA" id="ARBA00022847"/>
    </source>
</evidence>
<accession>A0ABU2ZS94</accession>
<comment type="subcellular location">
    <subcellularLocation>
        <location evidence="1">Membrane</location>
        <topology evidence="1">Multi-pass membrane protein</topology>
    </subcellularLocation>
</comment>
<dbReference type="PRINTS" id="PR00447">
    <property type="entry name" value="NATRESASSCMP"/>
</dbReference>
<evidence type="ECO:0000256" key="6">
    <source>
        <dbReference type="ARBA" id="ARBA00023136"/>
    </source>
</evidence>
<gene>
    <name evidence="8" type="ORF">RM552_11650</name>
</gene>
<proteinExistence type="predicted"/>
<evidence type="ECO:0000256" key="7">
    <source>
        <dbReference type="SAM" id="Phobius"/>
    </source>
</evidence>
<name>A0ABU2ZS94_9ALTE</name>
<feature type="transmembrane region" description="Helical" evidence="7">
    <location>
        <begin position="142"/>
        <end position="162"/>
    </location>
</feature>
<feature type="transmembrane region" description="Helical" evidence="7">
    <location>
        <begin position="316"/>
        <end position="340"/>
    </location>
</feature>
<organism evidence="8 9">
    <name type="scientific">Glaciecola petra</name>
    <dbReference type="NCBI Taxonomy" id="3075602"/>
    <lineage>
        <taxon>Bacteria</taxon>
        <taxon>Pseudomonadati</taxon>
        <taxon>Pseudomonadota</taxon>
        <taxon>Gammaproteobacteria</taxon>
        <taxon>Alteromonadales</taxon>
        <taxon>Alteromonadaceae</taxon>
        <taxon>Glaciecola</taxon>
    </lineage>
</organism>
<evidence type="ECO:0000256" key="5">
    <source>
        <dbReference type="ARBA" id="ARBA00022989"/>
    </source>
</evidence>
<feature type="transmembrane region" description="Helical" evidence="7">
    <location>
        <begin position="224"/>
        <end position="251"/>
    </location>
</feature>
<evidence type="ECO:0000313" key="9">
    <source>
        <dbReference type="Proteomes" id="UP001253545"/>
    </source>
</evidence>
<dbReference type="PANTHER" id="PTHR11706">
    <property type="entry name" value="SOLUTE CARRIER PROTEIN FAMILY 11 MEMBER"/>
    <property type="match status" value="1"/>
</dbReference>
<keyword evidence="9" id="KW-1185">Reference proteome</keyword>
<dbReference type="RefSeq" id="WP_311369019.1">
    <property type="nucleotide sequence ID" value="NZ_JAVRHX010000003.1"/>
</dbReference>
<dbReference type="Proteomes" id="UP001253545">
    <property type="component" value="Unassembled WGS sequence"/>
</dbReference>
<feature type="transmembrane region" description="Helical" evidence="7">
    <location>
        <begin position="346"/>
        <end position="364"/>
    </location>
</feature>
<feature type="transmembrane region" description="Helical" evidence="7">
    <location>
        <begin position="75"/>
        <end position="95"/>
    </location>
</feature>
<dbReference type="Pfam" id="PF01566">
    <property type="entry name" value="Nramp"/>
    <property type="match status" value="1"/>
</dbReference>
<feature type="transmembrane region" description="Helical" evidence="7">
    <location>
        <begin position="271"/>
        <end position="304"/>
    </location>
</feature>
<keyword evidence="3 7" id="KW-0812">Transmembrane</keyword>
<evidence type="ECO:0000313" key="8">
    <source>
        <dbReference type="EMBL" id="MDT0595502.1"/>
    </source>
</evidence>
<reference evidence="8 9" key="1">
    <citation type="submission" date="2023-09" db="EMBL/GenBank/DDBJ databases">
        <authorList>
            <person name="Rey-Velasco X."/>
        </authorList>
    </citation>
    <scope>NUCLEOTIDE SEQUENCE [LARGE SCALE GENOMIC DNA]</scope>
    <source>
        <strain evidence="8 9">P117</strain>
    </source>
</reference>
<keyword evidence="6 7" id="KW-0472">Membrane</keyword>